<dbReference type="Proteomes" id="UP001596337">
    <property type="component" value="Unassembled WGS sequence"/>
</dbReference>
<evidence type="ECO:0000313" key="1">
    <source>
        <dbReference type="EMBL" id="MFC6866742.1"/>
    </source>
</evidence>
<comment type="caution">
    <text evidence="1">The sequence shown here is derived from an EMBL/GenBank/DDBJ whole genome shotgun (WGS) entry which is preliminary data.</text>
</comment>
<accession>A0ABW2BUN1</accession>
<evidence type="ECO:0008006" key="3">
    <source>
        <dbReference type="Google" id="ProtNLM"/>
    </source>
</evidence>
<evidence type="ECO:0000313" key="2">
    <source>
        <dbReference type="Proteomes" id="UP001596337"/>
    </source>
</evidence>
<sequence length="155" mass="16972">MSWERRHAEIVGMIERGELTRVVADLDLARRLVTSAQRHLESAAALRLDDPEMGYAALYDAIRKSLTALLQAQGLRPTTAGGHLAVQHAVKAQFGASMGKLLRPVDRIRATRHAVEYLDEEVHIDAESVDADLSKARAIVDASLKAVGHMTVFVP</sequence>
<organism evidence="1 2">
    <name type="scientific">Haloechinothrix salitolerans</name>
    <dbReference type="NCBI Taxonomy" id="926830"/>
    <lineage>
        <taxon>Bacteria</taxon>
        <taxon>Bacillati</taxon>
        <taxon>Actinomycetota</taxon>
        <taxon>Actinomycetes</taxon>
        <taxon>Pseudonocardiales</taxon>
        <taxon>Pseudonocardiaceae</taxon>
        <taxon>Haloechinothrix</taxon>
    </lineage>
</organism>
<reference evidence="2" key="1">
    <citation type="journal article" date="2019" name="Int. J. Syst. Evol. Microbiol.">
        <title>The Global Catalogue of Microorganisms (GCM) 10K type strain sequencing project: providing services to taxonomists for standard genome sequencing and annotation.</title>
        <authorList>
            <consortium name="The Broad Institute Genomics Platform"/>
            <consortium name="The Broad Institute Genome Sequencing Center for Infectious Disease"/>
            <person name="Wu L."/>
            <person name="Ma J."/>
        </authorList>
    </citation>
    <scope>NUCLEOTIDE SEQUENCE [LARGE SCALE GENOMIC DNA]</scope>
    <source>
        <strain evidence="2">KCTC 32255</strain>
    </source>
</reference>
<dbReference type="EMBL" id="JBHSXX010000001">
    <property type="protein sequence ID" value="MFC6866742.1"/>
    <property type="molecule type" value="Genomic_DNA"/>
</dbReference>
<dbReference type="Gene3D" id="1.20.120.330">
    <property type="entry name" value="Nucleotidyltransferases domain 2"/>
    <property type="match status" value="1"/>
</dbReference>
<protein>
    <recommendedName>
        <fullName evidence="3">HEPN domain-containing protein</fullName>
    </recommendedName>
</protein>
<keyword evidence="2" id="KW-1185">Reference proteome</keyword>
<gene>
    <name evidence="1" type="ORF">ACFQGD_06240</name>
</gene>
<dbReference type="RefSeq" id="WP_345399494.1">
    <property type="nucleotide sequence ID" value="NZ_BAABLA010000090.1"/>
</dbReference>
<proteinExistence type="predicted"/>
<name>A0ABW2BUN1_9PSEU</name>